<dbReference type="Gene3D" id="3.40.630.10">
    <property type="entry name" value="Zn peptidases"/>
    <property type="match status" value="1"/>
</dbReference>
<feature type="domain" description="Peptidase M28" evidence="1">
    <location>
        <begin position="25"/>
        <end position="116"/>
    </location>
</feature>
<dbReference type="SUPFAM" id="SSF53187">
    <property type="entry name" value="Zn-dependent exopeptidases"/>
    <property type="match status" value="1"/>
</dbReference>
<name>A0A2H0B5N1_9BACT</name>
<gene>
    <name evidence="2" type="ORF">COX08_03635</name>
</gene>
<evidence type="ECO:0000259" key="1">
    <source>
        <dbReference type="Pfam" id="PF04389"/>
    </source>
</evidence>
<protein>
    <recommendedName>
        <fullName evidence="1">Peptidase M28 domain-containing protein</fullName>
    </recommendedName>
</protein>
<accession>A0A2H0B5N1</accession>
<dbReference type="EMBL" id="PCSR01000087">
    <property type="protein sequence ID" value="PIP52965.1"/>
    <property type="molecule type" value="Genomic_DNA"/>
</dbReference>
<dbReference type="InterPro" id="IPR007484">
    <property type="entry name" value="Peptidase_M28"/>
</dbReference>
<dbReference type="Proteomes" id="UP000229459">
    <property type="component" value="Unassembled WGS sequence"/>
</dbReference>
<comment type="caution">
    <text evidence="2">The sequence shown here is derived from an EMBL/GenBank/DDBJ whole genome shotgun (WGS) entry which is preliminary data.</text>
</comment>
<organism evidence="2 3">
    <name type="scientific">Candidatus Beckwithbacteria bacterium CG23_combo_of_CG06-09_8_20_14_all_34_8</name>
    <dbReference type="NCBI Taxonomy" id="1974497"/>
    <lineage>
        <taxon>Bacteria</taxon>
        <taxon>Candidatus Beckwithiibacteriota</taxon>
    </lineage>
</organism>
<proteinExistence type="predicted"/>
<sequence>YVKVKKTEFETANILIGNTINPDNLIFAHFDSIIGDGAMDNAAAVAVVLHTILQNPTLLNNNLFILAGNEEVSYDNYKSKSGFGFRVFESKYQKLLKNCKQVVVLDGVGIGKSQLVQFGLDWVLQVRCLDQIKNKVWWLQNDQRKVLQYFHTKADTIENLKLTYLEAAKSTLINKIR</sequence>
<feature type="non-terminal residue" evidence="2">
    <location>
        <position position="1"/>
    </location>
</feature>
<dbReference type="Pfam" id="PF04389">
    <property type="entry name" value="Peptidase_M28"/>
    <property type="match status" value="1"/>
</dbReference>
<dbReference type="AlphaFoldDB" id="A0A2H0B5N1"/>
<evidence type="ECO:0000313" key="2">
    <source>
        <dbReference type="EMBL" id="PIP52965.1"/>
    </source>
</evidence>
<evidence type="ECO:0000313" key="3">
    <source>
        <dbReference type="Proteomes" id="UP000229459"/>
    </source>
</evidence>
<reference evidence="2 3" key="1">
    <citation type="submission" date="2017-09" db="EMBL/GenBank/DDBJ databases">
        <title>Depth-based differentiation of microbial function through sediment-hosted aquifers and enrichment of novel symbionts in the deep terrestrial subsurface.</title>
        <authorList>
            <person name="Probst A.J."/>
            <person name="Ladd B."/>
            <person name="Jarett J.K."/>
            <person name="Geller-Mcgrath D.E."/>
            <person name="Sieber C.M."/>
            <person name="Emerson J.B."/>
            <person name="Anantharaman K."/>
            <person name="Thomas B.C."/>
            <person name="Malmstrom R."/>
            <person name="Stieglmeier M."/>
            <person name="Klingl A."/>
            <person name="Woyke T."/>
            <person name="Ryan C.M."/>
            <person name="Banfield J.F."/>
        </authorList>
    </citation>
    <scope>NUCLEOTIDE SEQUENCE [LARGE SCALE GENOMIC DNA]</scope>
    <source>
        <strain evidence="2">CG23_combo_of_CG06-09_8_20_14_all_34_8</strain>
    </source>
</reference>